<evidence type="ECO:0000313" key="3">
    <source>
        <dbReference type="Proteomes" id="UP000004705"/>
    </source>
</evidence>
<feature type="compositionally biased region" description="Gly residues" evidence="1">
    <location>
        <begin position="372"/>
        <end position="434"/>
    </location>
</feature>
<gene>
    <name evidence="2" type="ORF">SacazDRAFT_02928</name>
</gene>
<organism evidence="2 3">
    <name type="scientific">Saccharomonospora azurea NA-128</name>
    <dbReference type="NCBI Taxonomy" id="882081"/>
    <lineage>
        <taxon>Bacteria</taxon>
        <taxon>Bacillati</taxon>
        <taxon>Actinomycetota</taxon>
        <taxon>Actinomycetes</taxon>
        <taxon>Pseudonocardiales</taxon>
        <taxon>Pseudonocardiaceae</taxon>
        <taxon>Saccharomonospora</taxon>
    </lineage>
</organism>
<dbReference type="RefSeq" id="WP_005442818.1">
    <property type="nucleotide sequence ID" value="NZ_CM001466.1"/>
</dbReference>
<dbReference type="HOGENOM" id="CLU_051775_0_0_11"/>
<evidence type="ECO:0008006" key="4">
    <source>
        <dbReference type="Google" id="ProtNLM"/>
    </source>
</evidence>
<accession>H8GCK7</accession>
<feature type="region of interest" description="Disordered" evidence="1">
    <location>
        <begin position="298"/>
        <end position="434"/>
    </location>
</feature>
<evidence type="ECO:0000313" key="2">
    <source>
        <dbReference type="EMBL" id="EHY89815.1"/>
    </source>
</evidence>
<dbReference type="Gene3D" id="1.20.1260.20">
    <property type="entry name" value="PPE superfamily"/>
    <property type="match status" value="1"/>
</dbReference>
<evidence type="ECO:0000256" key="1">
    <source>
        <dbReference type="SAM" id="MobiDB-lite"/>
    </source>
</evidence>
<proteinExistence type="predicted"/>
<dbReference type="AlphaFoldDB" id="H8GCK7"/>
<reference evidence="2 3" key="1">
    <citation type="journal article" date="2012" name="Stand. Genomic Sci.">
        <title>Genome sequence of the soil bacterium Saccharomonospora azurea type strain (NA-128(T)).</title>
        <authorList>
            <person name="Klenk H.P."/>
            <person name="Held B."/>
            <person name="Lucas S."/>
            <person name="Lapidus A."/>
            <person name="Copeland A."/>
            <person name="Hammon N."/>
            <person name="Pitluck S."/>
            <person name="Goodwin L.A."/>
            <person name="Han C."/>
            <person name="Tapia R."/>
            <person name="Brambilla E.M."/>
            <person name="Potter G."/>
            <person name="Land M."/>
            <person name="Ivanova N."/>
            <person name="Rohde M."/>
            <person name="Goker M."/>
            <person name="Detter J.C."/>
            <person name="Kyrpides N.C."/>
            <person name="Woyke T."/>
        </authorList>
    </citation>
    <scope>NUCLEOTIDE SEQUENCE [LARGE SCALE GENOMIC DNA]</scope>
    <source>
        <strain evidence="2 3">NA-128</strain>
    </source>
</reference>
<dbReference type="EMBL" id="CM001466">
    <property type="protein sequence ID" value="EHY89815.1"/>
    <property type="molecule type" value="Genomic_DNA"/>
</dbReference>
<keyword evidence="3" id="KW-1185">Reference proteome</keyword>
<protein>
    <recommendedName>
        <fullName evidence="4">PPE family protein</fullName>
    </recommendedName>
</protein>
<dbReference type="InterPro" id="IPR038332">
    <property type="entry name" value="PPE_sf"/>
</dbReference>
<feature type="compositionally biased region" description="Gly residues" evidence="1">
    <location>
        <begin position="300"/>
        <end position="318"/>
    </location>
</feature>
<dbReference type="Proteomes" id="UP000004705">
    <property type="component" value="Chromosome"/>
</dbReference>
<feature type="non-terminal residue" evidence="2">
    <location>
        <position position="434"/>
    </location>
</feature>
<name>H8GCK7_9PSEU</name>
<sequence>MTDERPPTSDQFINMPAQDIRAYLASGKEPPDLTDEQMTQLPPGTEYSYAQAKALAGDSTWIGKVGSLAVGTVDAAEASAERRDRLSSYDVEYREGPGASDSNYLGHDHQTLKTFVDPIDAKNVTVYADTYHDLHKLFQRLSDEMREAVGKSKQGWEGGAADSAHGYFTSLSDWSEGNSQNAQMASDIIASESSAASNAKNSMPEPIPFNMEQEMDSWGYNPFTMADKVEQSIQKMQQSQAAHEEAAQVMTQYDFELQEAGNKQPVFAEPPKFNGAGGANDTGSSGVISINDPSTSASGFVGGPVGSGGGNVPTGGGPVNVPSSPSGSVPPPVAPGVSTGVRPPGTTRPSGLAPGRPTLPPPGQRGNRNTFGPGGTGGVGVGPMPMGPGGGFGPGGGGGGVGGGGRLATGGFGPGGGGGAGGAAGPGSGAATGA</sequence>